<dbReference type="KEGG" id="ttn:TTX_1972"/>
<organism evidence="2 3">
    <name type="scientific">Thermoproteus tenax (strain ATCC 35583 / DSM 2078 / JCM 9277 / NBRC 100435 / Kra 1)</name>
    <dbReference type="NCBI Taxonomy" id="768679"/>
    <lineage>
        <taxon>Archaea</taxon>
        <taxon>Thermoproteota</taxon>
        <taxon>Thermoprotei</taxon>
        <taxon>Thermoproteales</taxon>
        <taxon>Thermoproteaceae</taxon>
        <taxon>Thermoproteus</taxon>
    </lineage>
</organism>
<evidence type="ECO:0000313" key="2">
    <source>
        <dbReference type="EMBL" id="CCC82586.1"/>
    </source>
</evidence>
<dbReference type="EMBL" id="FN869859">
    <property type="protein sequence ID" value="CCC82586.1"/>
    <property type="molecule type" value="Genomic_DNA"/>
</dbReference>
<dbReference type="AlphaFoldDB" id="G4RLZ1"/>
<feature type="compositionally biased region" description="Gly residues" evidence="1">
    <location>
        <begin position="77"/>
        <end position="86"/>
    </location>
</feature>
<feature type="compositionally biased region" description="Basic and acidic residues" evidence="1">
    <location>
        <begin position="11"/>
        <end position="22"/>
    </location>
</feature>
<dbReference type="Proteomes" id="UP000002654">
    <property type="component" value="Chromosome"/>
</dbReference>
<evidence type="ECO:0000313" key="3">
    <source>
        <dbReference type="Proteomes" id="UP000002654"/>
    </source>
</evidence>
<sequence length="86" mass="9007">MGGFNLLFHGRAGEDAEREGQGRRAGANPSARRPRRGDAAVPSARAVRLELLPTAAQERIEAYCPTSNGLTPRRGSGRGPNGGNPA</sequence>
<dbReference type="PATRIC" id="fig|768679.9.peg.1995"/>
<dbReference type="PaxDb" id="768679-TTX_1972"/>
<keyword evidence="3" id="KW-1185">Reference proteome</keyword>
<dbReference type="STRING" id="768679.TTX_1972"/>
<feature type="region of interest" description="Disordered" evidence="1">
    <location>
        <begin position="1"/>
        <end position="44"/>
    </location>
</feature>
<accession>G4RLZ1</accession>
<name>G4RLZ1_THETK</name>
<dbReference type="HOGENOM" id="CLU_2490636_0_0_2"/>
<gene>
    <name evidence="2" type="ordered locus">TTX_1972</name>
</gene>
<evidence type="ECO:0000256" key="1">
    <source>
        <dbReference type="SAM" id="MobiDB-lite"/>
    </source>
</evidence>
<proteinExistence type="predicted"/>
<feature type="region of interest" description="Disordered" evidence="1">
    <location>
        <begin position="63"/>
        <end position="86"/>
    </location>
</feature>
<reference evidence="2 3" key="1">
    <citation type="journal article" date="2011" name="PLoS ONE">
        <title>The complete genome sequence of Thermoproteus tenax: a physiologically versatile member of the Crenarchaeota.</title>
        <authorList>
            <person name="Siebers B."/>
            <person name="Zaparty M."/>
            <person name="Raddatz G."/>
            <person name="Tjaden B."/>
            <person name="Albers S.V."/>
            <person name="Bell S.D."/>
            <person name="Blombach F."/>
            <person name="Kletzin A."/>
            <person name="Kyrpides N."/>
            <person name="Lanz C."/>
            <person name="Plagens A."/>
            <person name="Rampp M."/>
            <person name="Rosinus A."/>
            <person name="von Jan M."/>
            <person name="Makarova K.S."/>
            <person name="Klenk H.P."/>
            <person name="Schuster S.C."/>
            <person name="Hensel R."/>
        </authorList>
    </citation>
    <scope>NUCLEOTIDE SEQUENCE [LARGE SCALE GENOMIC DNA]</scope>
    <source>
        <strain evidence="3">ATCC 35583 / DSM 2078 / JCM 9277 / NBRC 100435 / Kra 1</strain>
    </source>
</reference>
<protein>
    <submittedName>
        <fullName evidence="2">Uncharacterized protein</fullName>
    </submittedName>
</protein>